<protein>
    <submittedName>
        <fullName evidence="2">Uncharacterized protein</fullName>
    </submittedName>
</protein>
<keyword evidence="1" id="KW-0472">Membrane</keyword>
<accession>A0A974HCB0</accession>
<name>A0A974HCB0_XENLA</name>
<organism evidence="2 3">
    <name type="scientific">Xenopus laevis</name>
    <name type="common">African clawed frog</name>
    <dbReference type="NCBI Taxonomy" id="8355"/>
    <lineage>
        <taxon>Eukaryota</taxon>
        <taxon>Metazoa</taxon>
        <taxon>Chordata</taxon>
        <taxon>Craniata</taxon>
        <taxon>Vertebrata</taxon>
        <taxon>Euteleostomi</taxon>
        <taxon>Amphibia</taxon>
        <taxon>Batrachia</taxon>
        <taxon>Anura</taxon>
        <taxon>Pipoidea</taxon>
        <taxon>Pipidae</taxon>
        <taxon>Xenopodinae</taxon>
        <taxon>Xenopus</taxon>
        <taxon>Xenopus</taxon>
    </lineage>
</organism>
<dbReference type="Proteomes" id="UP000694892">
    <property type="component" value="Chromosome 7L"/>
</dbReference>
<evidence type="ECO:0000313" key="3">
    <source>
        <dbReference type="Proteomes" id="UP000694892"/>
    </source>
</evidence>
<reference evidence="3" key="1">
    <citation type="journal article" date="2016" name="Nature">
        <title>Genome evolution in the allotetraploid frog Xenopus laevis.</title>
        <authorList>
            <person name="Session A.M."/>
            <person name="Uno Y."/>
            <person name="Kwon T."/>
            <person name="Chapman J.A."/>
            <person name="Toyoda A."/>
            <person name="Takahashi S."/>
            <person name="Fukui A."/>
            <person name="Hikosaka A."/>
            <person name="Suzuki A."/>
            <person name="Kondo M."/>
            <person name="van Heeringen S.J."/>
            <person name="Quigley I."/>
            <person name="Heinz S."/>
            <person name="Ogino H."/>
            <person name="Ochi H."/>
            <person name="Hellsten U."/>
            <person name="Lyons J.B."/>
            <person name="Simakov O."/>
            <person name="Putnam N."/>
            <person name="Stites J."/>
            <person name="Kuroki Y."/>
            <person name="Tanaka T."/>
            <person name="Michiue T."/>
            <person name="Watanabe M."/>
            <person name="Bogdanovic O."/>
            <person name="Lister R."/>
            <person name="Georgiou G."/>
            <person name="Paranjpe S.S."/>
            <person name="van Kruijsbergen I."/>
            <person name="Shu S."/>
            <person name="Carlson J."/>
            <person name="Kinoshita T."/>
            <person name="Ohta Y."/>
            <person name="Mawaribuchi S."/>
            <person name="Jenkins J."/>
            <person name="Grimwood J."/>
            <person name="Schmutz J."/>
            <person name="Mitros T."/>
            <person name="Mozaffari S.V."/>
            <person name="Suzuki Y."/>
            <person name="Haramoto Y."/>
            <person name="Yamamoto T.S."/>
            <person name="Takagi C."/>
            <person name="Heald R."/>
            <person name="Miller K."/>
            <person name="Haudenschild C."/>
            <person name="Kitzman J."/>
            <person name="Nakayama T."/>
            <person name="Izutsu Y."/>
            <person name="Robert J."/>
            <person name="Fortriede J."/>
            <person name="Burns K."/>
            <person name="Lotay V."/>
            <person name="Karimi K."/>
            <person name="Yasuoka Y."/>
            <person name="Dichmann D.S."/>
            <person name="Flajnik M.F."/>
            <person name="Houston D.W."/>
            <person name="Shendure J."/>
            <person name="DuPasquier L."/>
            <person name="Vize P.D."/>
            <person name="Zorn A.M."/>
            <person name="Ito M."/>
            <person name="Marcotte E.M."/>
            <person name="Wallingford J.B."/>
            <person name="Ito Y."/>
            <person name="Asashima M."/>
            <person name="Ueno N."/>
            <person name="Matsuda Y."/>
            <person name="Veenstra G.J."/>
            <person name="Fujiyama A."/>
            <person name="Harland R.M."/>
            <person name="Taira M."/>
            <person name="Rokhsar D.S."/>
        </authorList>
    </citation>
    <scope>NUCLEOTIDE SEQUENCE [LARGE SCALE GENOMIC DNA]</scope>
    <source>
        <strain evidence="3">J</strain>
    </source>
</reference>
<proteinExistence type="predicted"/>
<sequence>MPYSFYGDSKSGYVMSTPHTCNLSIVSAATGFHHITVPNTFQYGLQNVVIDAITNYNSYTWNYEKNRDIPPGHTLIVTNSTAISNRNWFVMMVICVSQNLLENPKIHNYSLVPTPDTCVNVTTINRAYHVTLKIITPSVQLCSSSRQKREWYDTLLGGTGTAMGVLNGVDMEILKNKLSNAASHLKTAFHVTAQWAPTVVDSQITQLALDKEMLTYLGNLTYAVYNFTLGSSSWSMCAVRYLWMSQQRLALETAITTSKFSKLSQLLPSSPIDWIHYDPAKSVCHEYVNNSVSYFSCQVSFTWYKIQLKDVQLACKFTVLPFPHFDGLRRNLTWWIPSLIGDYVFPNSNHTFTLNHCSLTTHGYVCRHSSPVYEPCLLHTDLNICNWHVYPSDYSMMIEIAPHYVCIVTNAPVGIPIIDYHLPFSGCLSNLTILHWGSAVYYFSPIPDIYLQTHYIPSPLPFDSYQLPLHVYQNLLSDNTAAIAAYRKHDKQLYDTHIKTIATKTKLISLGSNLQDDLQHHWYDVFTGWSPTGSAIMHSIFYPLVGVTIILLLLVIFNLYLSCTFRKRVQHLITKSQHAQLRLLHARL</sequence>
<keyword evidence="1" id="KW-1133">Transmembrane helix</keyword>
<feature type="transmembrane region" description="Helical" evidence="1">
    <location>
        <begin position="540"/>
        <end position="561"/>
    </location>
</feature>
<dbReference type="EMBL" id="CM004478">
    <property type="protein sequence ID" value="OCT72301.1"/>
    <property type="molecule type" value="Genomic_DNA"/>
</dbReference>
<evidence type="ECO:0000256" key="1">
    <source>
        <dbReference type="SAM" id="Phobius"/>
    </source>
</evidence>
<dbReference type="AlphaFoldDB" id="A0A974HCB0"/>
<dbReference type="OMA" id="WDIFSGM"/>
<keyword evidence="1" id="KW-0812">Transmembrane</keyword>
<gene>
    <name evidence="2" type="ORF">XELAEV_18035275mg</name>
</gene>
<evidence type="ECO:0000313" key="2">
    <source>
        <dbReference type="EMBL" id="OCT72301.1"/>
    </source>
</evidence>